<dbReference type="OrthoDB" id="9790413at2"/>
<keyword evidence="1 2" id="KW-0238">DNA-binding</keyword>
<comment type="caution">
    <text evidence="4">The sequence shown here is derived from an EMBL/GenBank/DDBJ whole genome shotgun (WGS) entry which is preliminary data.</text>
</comment>
<dbReference type="RefSeq" id="WP_136928234.1">
    <property type="nucleotide sequence ID" value="NZ_SSMQ01000005.1"/>
</dbReference>
<proteinExistence type="predicted"/>
<name>A0A4U1JJI6_9BACT</name>
<evidence type="ECO:0000256" key="1">
    <source>
        <dbReference type="ARBA" id="ARBA00023125"/>
    </source>
</evidence>
<dbReference type="PROSITE" id="PS01081">
    <property type="entry name" value="HTH_TETR_1"/>
    <property type="match status" value="1"/>
</dbReference>
<protein>
    <submittedName>
        <fullName evidence="4">TetR/AcrR family transcriptional regulator</fullName>
    </submittedName>
</protein>
<feature type="domain" description="HTH tetR-type" evidence="3">
    <location>
        <begin position="7"/>
        <end position="67"/>
    </location>
</feature>
<dbReference type="AlphaFoldDB" id="A0A4U1JJI6"/>
<dbReference type="InterPro" id="IPR009057">
    <property type="entry name" value="Homeodomain-like_sf"/>
</dbReference>
<dbReference type="InterPro" id="IPR001647">
    <property type="entry name" value="HTH_TetR"/>
</dbReference>
<dbReference type="Pfam" id="PF00440">
    <property type="entry name" value="TetR_N"/>
    <property type="match status" value="1"/>
</dbReference>
<evidence type="ECO:0000313" key="5">
    <source>
        <dbReference type="Proteomes" id="UP000309215"/>
    </source>
</evidence>
<dbReference type="SUPFAM" id="SSF46689">
    <property type="entry name" value="Homeodomain-like"/>
    <property type="match status" value="1"/>
</dbReference>
<dbReference type="PANTHER" id="PTHR30055:SF235">
    <property type="entry name" value="TRANSCRIPTIONAL REGULATORY PROTEIN"/>
    <property type="match status" value="1"/>
</dbReference>
<dbReference type="PRINTS" id="PR00455">
    <property type="entry name" value="HTHTETR"/>
</dbReference>
<dbReference type="GO" id="GO:0003700">
    <property type="term" value="F:DNA-binding transcription factor activity"/>
    <property type="evidence" value="ECO:0007669"/>
    <property type="project" value="TreeGrafter"/>
</dbReference>
<dbReference type="PROSITE" id="PS50977">
    <property type="entry name" value="HTH_TETR_2"/>
    <property type="match status" value="1"/>
</dbReference>
<evidence type="ECO:0000256" key="2">
    <source>
        <dbReference type="PROSITE-ProRule" id="PRU00335"/>
    </source>
</evidence>
<dbReference type="PANTHER" id="PTHR30055">
    <property type="entry name" value="HTH-TYPE TRANSCRIPTIONAL REGULATOR RUTR"/>
    <property type="match status" value="1"/>
</dbReference>
<organism evidence="4 5">
    <name type="scientific">Polyangium fumosum</name>
    <dbReference type="NCBI Taxonomy" id="889272"/>
    <lineage>
        <taxon>Bacteria</taxon>
        <taxon>Pseudomonadati</taxon>
        <taxon>Myxococcota</taxon>
        <taxon>Polyangia</taxon>
        <taxon>Polyangiales</taxon>
        <taxon>Polyangiaceae</taxon>
        <taxon>Polyangium</taxon>
    </lineage>
</organism>
<dbReference type="Gene3D" id="1.10.357.10">
    <property type="entry name" value="Tetracycline Repressor, domain 2"/>
    <property type="match status" value="1"/>
</dbReference>
<evidence type="ECO:0000313" key="4">
    <source>
        <dbReference type="EMBL" id="TKD11961.1"/>
    </source>
</evidence>
<accession>A0A4U1JJI6</accession>
<keyword evidence="5" id="KW-1185">Reference proteome</keyword>
<dbReference type="EMBL" id="SSMQ01000005">
    <property type="protein sequence ID" value="TKD11961.1"/>
    <property type="molecule type" value="Genomic_DNA"/>
</dbReference>
<evidence type="ECO:0000259" key="3">
    <source>
        <dbReference type="PROSITE" id="PS50977"/>
    </source>
</evidence>
<dbReference type="Proteomes" id="UP000309215">
    <property type="component" value="Unassembled WGS sequence"/>
</dbReference>
<dbReference type="InterPro" id="IPR023772">
    <property type="entry name" value="DNA-bd_HTH_TetR-type_CS"/>
</dbReference>
<reference evidence="4 5" key="1">
    <citation type="submission" date="2019-04" db="EMBL/GenBank/DDBJ databases">
        <authorList>
            <person name="Li Y."/>
            <person name="Wang J."/>
        </authorList>
    </citation>
    <scope>NUCLEOTIDE SEQUENCE [LARGE SCALE GENOMIC DNA]</scope>
    <source>
        <strain evidence="4 5">DSM 14668</strain>
    </source>
</reference>
<gene>
    <name evidence="4" type="ORF">E8A74_07500</name>
</gene>
<dbReference type="InterPro" id="IPR050109">
    <property type="entry name" value="HTH-type_TetR-like_transc_reg"/>
</dbReference>
<sequence>MRDGEQGGARERILGAAIEVVAREGIEALTVRAIALEAGVNVAAINYYFGSKERLVEEVLARTLENGLGEQLRELDTFIEAEGGDVRAALERFVPAFFPDAVRYPRLSAAHLHDAIVRQDYTGETVQRYRDFLEGFFRRVRPALPAGSEEEQRLRVAAFWSAIHMVCLAPRLCEGFVLDDLHAPAGAAPFARLLVRQLLGERPEAQGRPRGPKRRRDPA</sequence>
<feature type="DNA-binding region" description="H-T-H motif" evidence="2">
    <location>
        <begin position="30"/>
        <end position="49"/>
    </location>
</feature>
<dbReference type="GO" id="GO:0000976">
    <property type="term" value="F:transcription cis-regulatory region binding"/>
    <property type="evidence" value="ECO:0007669"/>
    <property type="project" value="TreeGrafter"/>
</dbReference>